<evidence type="ECO:0000256" key="5">
    <source>
        <dbReference type="SAM" id="Phobius"/>
    </source>
</evidence>
<evidence type="ECO:0000313" key="8">
    <source>
        <dbReference type="Proteomes" id="UP000446786"/>
    </source>
</evidence>
<dbReference type="OrthoDB" id="7784409at2"/>
<dbReference type="RefSeq" id="WP_160779039.1">
    <property type="nucleotide sequence ID" value="NZ_BAAAZF010000001.1"/>
</dbReference>
<keyword evidence="2 5" id="KW-0812">Transmembrane</keyword>
<dbReference type="GO" id="GO:0005886">
    <property type="term" value="C:plasma membrane"/>
    <property type="evidence" value="ECO:0007669"/>
    <property type="project" value="InterPro"/>
</dbReference>
<dbReference type="EMBL" id="WTYE01000001">
    <property type="protein sequence ID" value="MXP31615.1"/>
    <property type="molecule type" value="Genomic_DNA"/>
</dbReference>
<keyword evidence="8" id="KW-1185">Reference proteome</keyword>
<dbReference type="InterPro" id="IPR007452">
    <property type="entry name" value="TamB_C"/>
</dbReference>
<evidence type="ECO:0000256" key="1">
    <source>
        <dbReference type="ARBA" id="ARBA00004167"/>
    </source>
</evidence>
<feature type="domain" description="Translocation and assembly module TamB C-terminal" evidence="6">
    <location>
        <begin position="1047"/>
        <end position="1389"/>
    </location>
</feature>
<name>A0A845ARR4_9SPHN</name>
<evidence type="ECO:0000256" key="2">
    <source>
        <dbReference type="ARBA" id="ARBA00022692"/>
    </source>
</evidence>
<dbReference type="GO" id="GO:0009306">
    <property type="term" value="P:protein secretion"/>
    <property type="evidence" value="ECO:0007669"/>
    <property type="project" value="InterPro"/>
</dbReference>
<gene>
    <name evidence="7" type="ORF">GRI94_07245</name>
</gene>
<evidence type="ECO:0000256" key="4">
    <source>
        <dbReference type="ARBA" id="ARBA00023136"/>
    </source>
</evidence>
<comment type="subcellular location">
    <subcellularLocation>
        <location evidence="1">Membrane</location>
        <topology evidence="1">Single-pass membrane protein</topology>
    </subcellularLocation>
</comment>
<dbReference type="Pfam" id="PF04357">
    <property type="entry name" value="TamB"/>
    <property type="match status" value="1"/>
</dbReference>
<dbReference type="PANTHER" id="PTHR36985">
    <property type="entry name" value="TRANSLOCATION AND ASSEMBLY MODULE SUBUNIT TAMB"/>
    <property type="match status" value="1"/>
</dbReference>
<organism evidence="7 8">
    <name type="scientific">Parerythrobacter jejuensis</name>
    <dbReference type="NCBI Taxonomy" id="795812"/>
    <lineage>
        <taxon>Bacteria</taxon>
        <taxon>Pseudomonadati</taxon>
        <taxon>Pseudomonadota</taxon>
        <taxon>Alphaproteobacteria</taxon>
        <taxon>Sphingomonadales</taxon>
        <taxon>Erythrobacteraceae</taxon>
        <taxon>Parerythrobacter</taxon>
    </lineage>
</organism>
<protein>
    <submittedName>
        <fullName evidence="7">DUF490 domain-containing protein</fullName>
    </submittedName>
</protein>
<keyword evidence="3 5" id="KW-1133">Transmembrane helix</keyword>
<sequence length="1389" mass="145171">MAEEAASERNGRKRKWGKRIGIVLGALLLVIVGTVALLNSPIGKRFIADQIASVAPASGLRIEVGRIEGDIFRDAILRDVILSDPEGRFLTIPEAEVDWQPLSWLTSGLDVRKLIARRGTLLRLPELLPGDPDAPILPSFDIRIDQLAIEDFTIAAGVIDDTAHTANLTAKADVTDGRAIVHTEGQLGTVDRFLVELEAEPDGDRFDLDLDYVANQGGVIAGLLGAKAGYEAKIRGGGTWQDWRGYLVIDRNERMVGGFRLTNKAGLYGIVGRADPSAILQGLPADVLGSQVDFAAFSTLEESVLDGAVRLRGASLRVRADGAVDLEANDLDAVDFALQLTNPDLFGESLLLEGTQLAGTADGDFRDLAVDHRLTISRLVSGETTVSGIAEEGTARYDGTRWALPFVADIGRVETGTALIDPRLVDGRLGGSIILSGDTVRAESLRIAFPDANAQLAFDGNLASGRYQLQGPVAINGLTFENVGRVNAGGDIDFVLAGDNPWTLSADVRGTVFDVTNATIANLAGPRITFGGGVSLGGAGPIDFRDVSLDSDKLKLQLDGAIADGRTTLAGNGSHTDYGTFTIEGALNESGPEAVLVFANPLPAAGLADVRVALSPTENGFAIATEGDSLLGRFDGDLGLVSPADGPTRIAVERFNLWKTGITGAITLGDTGVSGTLDLSGGGLNGTIGISPRRGGQYFNVELTARNASFGGDTPISLARANIDGSGLLVDGNSTLEASVFAQGVRYGTVFIGRMAANAELENGAGTVTASLAGRRGSRFALQVNADVAPERLALAARGNFAGKAIRMPRRAVLTKTASGAWNLAETQFSYGSGSALAQGQFGGGDARIRLALDDMPLSLVDIAVADLGLGGDISGIVDFSAPRGGLPTGEARVQVDNLTRSGVVLASRPVDLALVTKLTPSRLEARAVIDDADNQRGRLQGRITNLRQSGDLFTRLNAGDLFAQLRYSGPAQALWRLAAIDAFDFTGPVSLAADVTGTLANPRVLGSVGSDDLRVQSVLSGTDIRDVSARGTFAGSRLRLTRFAGTASNGGSVSGSGVVDLANLSATRGPELDLRIAAKNAQLLDALGIDATVTGPLRIVSNGIGGTIAGKLQIDRASWKLGIAADDVSLPTIATREINAPADVAPARIRGAPWRYLINATADSRVDVDGLGLDSEWEANIRLRGTTDDPRIGGAARVVRGFYSFAGTRFELVRGRIAFDERVPIDPQIDIIAESQQNGVDVNVSVQGSATQPEIAFSSTPALPEEEILARLLFGGSITDLSATDAVQLGAALASLRGGGGLDPINQLRSAIGLDRLRIVGADPALGRSAGVALGKNIGRSFYVELITDGRGYSATEVEFRVTSWLSLLAAVSTAGRESAVVEISRDY</sequence>
<reference evidence="7 8" key="1">
    <citation type="submission" date="2019-12" db="EMBL/GenBank/DDBJ databases">
        <title>Genomic-based taxomic classification of the family Erythrobacteraceae.</title>
        <authorList>
            <person name="Xu L."/>
        </authorList>
    </citation>
    <scope>NUCLEOTIDE SEQUENCE [LARGE SCALE GENOMIC DNA]</scope>
    <source>
        <strain evidence="7 8">JCM 16677</strain>
    </source>
</reference>
<evidence type="ECO:0000313" key="7">
    <source>
        <dbReference type="EMBL" id="MXP31615.1"/>
    </source>
</evidence>
<dbReference type="PANTHER" id="PTHR36985:SF1">
    <property type="entry name" value="TRANSLOCATION AND ASSEMBLY MODULE SUBUNIT TAMB"/>
    <property type="match status" value="1"/>
</dbReference>
<accession>A0A845ARR4</accession>
<evidence type="ECO:0000259" key="6">
    <source>
        <dbReference type="Pfam" id="PF04357"/>
    </source>
</evidence>
<comment type="caution">
    <text evidence="7">The sequence shown here is derived from an EMBL/GenBank/DDBJ whole genome shotgun (WGS) entry which is preliminary data.</text>
</comment>
<evidence type="ECO:0000256" key="3">
    <source>
        <dbReference type="ARBA" id="ARBA00022989"/>
    </source>
</evidence>
<feature type="transmembrane region" description="Helical" evidence="5">
    <location>
        <begin position="20"/>
        <end position="38"/>
    </location>
</feature>
<dbReference type="Proteomes" id="UP000446786">
    <property type="component" value="Unassembled WGS sequence"/>
</dbReference>
<keyword evidence="4 5" id="KW-0472">Membrane</keyword>
<proteinExistence type="predicted"/>